<dbReference type="Pfam" id="PF01263">
    <property type="entry name" value="Aldose_epim"/>
    <property type="match status" value="2"/>
</dbReference>
<name>A0A9P6ES97_9AGAR</name>
<dbReference type="InterPro" id="IPR011013">
    <property type="entry name" value="Gal_mutarotase_sf_dom"/>
</dbReference>
<dbReference type="InterPro" id="IPR008183">
    <property type="entry name" value="Aldose_1/G6P_1-epimerase"/>
</dbReference>
<dbReference type="GO" id="GO:0004034">
    <property type="term" value="F:aldose 1-epimerase activity"/>
    <property type="evidence" value="ECO:0007669"/>
    <property type="project" value="TreeGrafter"/>
</dbReference>
<dbReference type="InterPro" id="IPR014718">
    <property type="entry name" value="GH-type_carb-bd"/>
</dbReference>
<comment type="caution">
    <text evidence="1">The sequence shown here is derived from an EMBL/GenBank/DDBJ whole genome shotgun (WGS) entry which is preliminary data.</text>
</comment>
<organism evidence="1 2">
    <name type="scientific">Crepidotus variabilis</name>
    <dbReference type="NCBI Taxonomy" id="179855"/>
    <lineage>
        <taxon>Eukaryota</taxon>
        <taxon>Fungi</taxon>
        <taxon>Dikarya</taxon>
        <taxon>Basidiomycota</taxon>
        <taxon>Agaricomycotina</taxon>
        <taxon>Agaricomycetes</taxon>
        <taxon>Agaricomycetidae</taxon>
        <taxon>Agaricales</taxon>
        <taxon>Agaricineae</taxon>
        <taxon>Crepidotaceae</taxon>
        <taxon>Crepidotus</taxon>
    </lineage>
</organism>
<protein>
    <submittedName>
        <fullName evidence="1">Galactose mutarotase-like domain-containing protein</fullName>
    </submittedName>
</protein>
<proteinExistence type="predicted"/>
<dbReference type="Gene3D" id="2.70.98.10">
    <property type="match status" value="1"/>
</dbReference>
<dbReference type="Proteomes" id="UP000807306">
    <property type="component" value="Unassembled WGS sequence"/>
</dbReference>
<dbReference type="PANTHER" id="PTHR10091:SF0">
    <property type="entry name" value="GALACTOSE MUTAROTASE"/>
    <property type="match status" value="1"/>
</dbReference>
<dbReference type="SUPFAM" id="SSF74650">
    <property type="entry name" value="Galactose mutarotase-like"/>
    <property type="match status" value="1"/>
</dbReference>
<sequence>MAEFKPVKLSSPGHSDDGIAVEVLPYGLTIHKLLVQTDGRIHDIVIGPENPTDHVAQKYTNSIVGRYVNRVPVGTHSFERNGVRGDITALPNESPLVSLHGGPKGFDAVPWTLLTEKDALQLFSKAEAARIRAQPESSFAVFRLESPSGDQGYPGSLIVEVLVALISPDHQQKISENTPQNEVDNRVGSLALVYRAKLREANAVTPVNLTQHWGFNLEASLNKGPETLSVKHHTLTIQADKIAELDSDSLFTGRHVPLTPAHTHQAKPIGKDFPEKGYDDYYLFKDDLQSAVPTRIPLSSFNDDSDFVQDLLRSSDNPERGLRGPPAIELASERSGLKLLFDTNQRGTMFYSNALAKSSAGARKKIHGGSGVSGSGDAYDPHTAVFLELHHPLAAFLHTNEKAGEDTLLTSEELYHNYVRVDITSKQSPA</sequence>
<dbReference type="EMBL" id="MU157827">
    <property type="protein sequence ID" value="KAF9534010.1"/>
    <property type="molecule type" value="Genomic_DNA"/>
</dbReference>
<dbReference type="GO" id="GO:0006006">
    <property type="term" value="P:glucose metabolic process"/>
    <property type="evidence" value="ECO:0007669"/>
    <property type="project" value="TreeGrafter"/>
</dbReference>
<reference evidence="1" key="1">
    <citation type="submission" date="2020-11" db="EMBL/GenBank/DDBJ databases">
        <authorList>
            <consortium name="DOE Joint Genome Institute"/>
            <person name="Ahrendt S."/>
            <person name="Riley R."/>
            <person name="Andreopoulos W."/>
            <person name="Labutti K."/>
            <person name="Pangilinan J."/>
            <person name="Ruiz-Duenas F.J."/>
            <person name="Barrasa J.M."/>
            <person name="Sanchez-Garcia M."/>
            <person name="Camarero S."/>
            <person name="Miyauchi S."/>
            <person name="Serrano A."/>
            <person name="Linde D."/>
            <person name="Babiker R."/>
            <person name="Drula E."/>
            <person name="Ayuso-Fernandez I."/>
            <person name="Pacheco R."/>
            <person name="Padilla G."/>
            <person name="Ferreira P."/>
            <person name="Barriuso J."/>
            <person name="Kellner H."/>
            <person name="Castanera R."/>
            <person name="Alfaro M."/>
            <person name="Ramirez L."/>
            <person name="Pisabarro A.G."/>
            <person name="Kuo A."/>
            <person name="Tritt A."/>
            <person name="Lipzen A."/>
            <person name="He G."/>
            <person name="Yan M."/>
            <person name="Ng V."/>
            <person name="Cullen D."/>
            <person name="Martin F."/>
            <person name="Rosso M.-N."/>
            <person name="Henrissat B."/>
            <person name="Hibbett D."/>
            <person name="Martinez A.T."/>
            <person name="Grigoriev I.V."/>
        </authorList>
    </citation>
    <scope>NUCLEOTIDE SEQUENCE</scope>
    <source>
        <strain evidence="1">CBS 506.95</strain>
    </source>
</reference>
<dbReference type="PANTHER" id="PTHR10091">
    <property type="entry name" value="ALDOSE-1-EPIMERASE"/>
    <property type="match status" value="1"/>
</dbReference>
<gene>
    <name evidence="1" type="ORF">CPB83DRAFT_844956</name>
</gene>
<keyword evidence="2" id="KW-1185">Reference proteome</keyword>
<dbReference type="AlphaFoldDB" id="A0A9P6ES97"/>
<evidence type="ECO:0000313" key="2">
    <source>
        <dbReference type="Proteomes" id="UP000807306"/>
    </source>
</evidence>
<evidence type="ECO:0000313" key="1">
    <source>
        <dbReference type="EMBL" id="KAF9534010.1"/>
    </source>
</evidence>
<dbReference type="GO" id="GO:0033499">
    <property type="term" value="P:galactose catabolic process via UDP-galactose, Leloir pathway"/>
    <property type="evidence" value="ECO:0007669"/>
    <property type="project" value="TreeGrafter"/>
</dbReference>
<accession>A0A9P6ES97</accession>
<dbReference type="OrthoDB" id="274691at2759"/>
<dbReference type="GO" id="GO:0030246">
    <property type="term" value="F:carbohydrate binding"/>
    <property type="evidence" value="ECO:0007669"/>
    <property type="project" value="InterPro"/>
</dbReference>